<dbReference type="EMBL" id="DS022300">
    <property type="protein sequence ID" value="OAJ35930.1"/>
    <property type="molecule type" value="Genomic_DNA"/>
</dbReference>
<keyword evidence="10" id="KW-0805">Transcription regulation</keyword>
<dbReference type="GO" id="GO:0016433">
    <property type="term" value="F:rRNA (adenine) methyltransferase activity"/>
    <property type="evidence" value="ECO:0007669"/>
    <property type="project" value="UniProtKB-ARBA"/>
</dbReference>
<dbReference type="AlphaFoldDB" id="A0A177W8I5"/>
<dbReference type="Gene3D" id="3.40.50.150">
    <property type="entry name" value="Vaccinia Virus protein VP39"/>
    <property type="match status" value="1"/>
</dbReference>
<dbReference type="FunFam" id="1.10.10.2150:FF:000001">
    <property type="entry name" value="Ribosomal RNA-processing protein 8"/>
    <property type="match status" value="1"/>
</dbReference>
<comment type="similarity">
    <text evidence="2 13">Belongs to the methyltransferase superfamily. RRP8 family.</text>
</comment>
<dbReference type="GO" id="GO:0005730">
    <property type="term" value="C:nucleolus"/>
    <property type="evidence" value="ECO:0007669"/>
    <property type="project" value="UniProtKB-SubCell"/>
</dbReference>
<dbReference type="InterPro" id="IPR007823">
    <property type="entry name" value="RRP8"/>
</dbReference>
<dbReference type="InterPro" id="IPR029063">
    <property type="entry name" value="SAM-dependent_MTases_sf"/>
</dbReference>
<evidence type="ECO:0000256" key="13">
    <source>
        <dbReference type="RuleBase" id="RU365074"/>
    </source>
</evidence>
<dbReference type="CDD" id="cd02440">
    <property type="entry name" value="AdoMet_MTases"/>
    <property type="match status" value="1"/>
</dbReference>
<dbReference type="InterPro" id="IPR042036">
    <property type="entry name" value="RRP8_N"/>
</dbReference>
<dbReference type="Pfam" id="PF05148">
    <property type="entry name" value="Methyltransf_8"/>
    <property type="match status" value="1"/>
</dbReference>
<comment type="subcellular location">
    <subcellularLocation>
        <location evidence="1 13">Nucleus</location>
        <location evidence="1 13">Nucleolus</location>
    </subcellularLocation>
</comment>
<evidence type="ECO:0000256" key="4">
    <source>
        <dbReference type="ARBA" id="ARBA00022491"/>
    </source>
</evidence>
<evidence type="ECO:0000256" key="10">
    <source>
        <dbReference type="ARBA" id="ARBA00023015"/>
    </source>
</evidence>
<keyword evidence="5 13" id="KW-0698">rRNA processing</keyword>
<keyword evidence="8 13" id="KW-0949">S-adenosyl-L-methionine</keyword>
<dbReference type="GO" id="GO:0006325">
    <property type="term" value="P:chromatin organization"/>
    <property type="evidence" value="ECO:0007669"/>
    <property type="project" value="UniProtKB-KW"/>
</dbReference>
<keyword evidence="12 13" id="KW-0539">Nucleus</keyword>
<evidence type="ECO:0000256" key="3">
    <source>
        <dbReference type="ARBA" id="ARBA00020203"/>
    </source>
</evidence>
<feature type="region of interest" description="Disordered" evidence="14">
    <location>
        <begin position="17"/>
        <end position="64"/>
    </location>
</feature>
<evidence type="ECO:0000256" key="6">
    <source>
        <dbReference type="ARBA" id="ARBA00022603"/>
    </source>
</evidence>
<evidence type="ECO:0000256" key="8">
    <source>
        <dbReference type="ARBA" id="ARBA00022691"/>
    </source>
</evidence>
<evidence type="ECO:0000256" key="2">
    <source>
        <dbReference type="ARBA" id="ARBA00006301"/>
    </source>
</evidence>
<gene>
    <name evidence="15" type="ORF">BDEG_20156</name>
</gene>
<sequence length="301" mass="33565">MVFLSTQKLLKQKLKQALDKAKVAKKSKEATEKTAKESASNAATKKNQVVKPGPRDSWPKGPLYKPKQPVLAKVDKAPPKSNLTELQEKMHKQLAGAKFRWINEKLYTTSSKEAVKLFKNEPELFGIYHAGFSSQVKDWPVNPIDIFIDDLRGKPPFTLVADMGCGEAKVAAELGRMIRVESFDLVAANEYITACDIAHVPLAPKTCDVVIFCLSLMGTNFVDFLKEAYRILKFGGNLKIAEVVSRINNLDQFIKGVCGMGFTLESKDSSNKMFVIIEFVKGGKKTETDELTLKPCVYKKR</sequence>
<evidence type="ECO:0000256" key="12">
    <source>
        <dbReference type="ARBA" id="ARBA00023242"/>
    </source>
</evidence>
<name>A0A177W8I5_BATDL</name>
<keyword evidence="4" id="KW-0678">Repressor</keyword>
<dbReference type="SUPFAM" id="SSF53335">
    <property type="entry name" value="S-adenosyl-L-methionine-dependent methyltransferases"/>
    <property type="match status" value="1"/>
</dbReference>
<dbReference type="OrthoDB" id="10258825at2759"/>
<evidence type="ECO:0000256" key="5">
    <source>
        <dbReference type="ARBA" id="ARBA00022552"/>
    </source>
</evidence>
<accession>A0A177W8I5</accession>
<dbReference type="PANTHER" id="PTHR12787">
    <property type="entry name" value="RIBOSOMAL RNA-PROCESSING PROTEIN 8"/>
    <property type="match status" value="1"/>
</dbReference>
<dbReference type="EC" id="2.1.1.-" evidence="13"/>
<keyword evidence="7 13" id="KW-0808">Transferase</keyword>
<proteinExistence type="inferred from homology"/>
<keyword evidence="9" id="KW-0156">Chromatin regulator</keyword>
<reference evidence="15 16" key="2">
    <citation type="submission" date="2016-05" db="EMBL/GenBank/DDBJ databases">
        <title>Lineage-specific infection strategies underlie the spectrum of fungal disease in amphibians.</title>
        <authorList>
            <person name="Cuomo C.A."/>
            <person name="Farrer R.A."/>
            <person name="James T."/>
            <person name="Longcore J."/>
            <person name="Birren B."/>
        </authorList>
    </citation>
    <scope>NUCLEOTIDE SEQUENCE [LARGE SCALE GENOMIC DNA]</scope>
    <source>
        <strain evidence="15 16">JEL423</strain>
    </source>
</reference>
<evidence type="ECO:0000256" key="11">
    <source>
        <dbReference type="ARBA" id="ARBA00023163"/>
    </source>
</evidence>
<feature type="compositionally biased region" description="Basic and acidic residues" evidence="14">
    <location>
        <begin position="17"/>
        <end position="36"/>
    </location>
</feature>
<dbReference type="Gene3D" id="1.10.10.2150">
    <property type="entry name" value="Ribosomal RNA-processing protein 8, N-terminal domain"/>
    <property type="match status" value="1"/>
</dbReference>
<dbReference type="PANTHER" id="PTHR12787:SF0">
    <property type="entry name" value="RIBOSOMAL RNA-PROCESSING PROTEIN 8"/>
    <property type="match status" value="1"/>
</dbReference>
<dbReference type="FunFam" id="3.40.50.150:FF:000068">
    <property type="entry name" value="Ribosomal RNA-processing protein 8"/>
    <property type="match status" value="1"/>
</dbReference>
<evidence type="ECO:0000256" key="14">
    <source>
        <dbReference type="SAM" id="MobiDB-lite"/>
    </source>
</evidence>
<organism evidence="15 16">
    <name type="scientific">Batrachochytrium dendrobatidis (strain JEL423)</name>
    <dbReference type="NCBI Taxonomy" id="403673"/>
    <lineage>
        <taxon>Eukaryota</taxon>
        <taxon>Fungi</taxon>
        <taxon>Fungi incertae sedis</taxon>
        <taxon>Chytridiomycota</taxon>
        <taxon>Chytridiomycota incertae sedis</taxon>
        <taxon>Chytridiomycetes</taxon>
        <taxon>Rhizophydiales</taxon>
        <taxon>Rhizophydiales incertae sedis</taxon>
        <taxon>Batrachochytrium</taxon>
    </lineage>
</organism>
<dbReference type="VEuPathDB" id="FungiDB:BDEG_20156"/>
<dbReference type="eggNOG" id="KOG3045">
    <property type="taxonomic scope" value="Eukaryota"/>
</dbReference>
<reference evidence="15 16" key="1">
    <citation type="submission" date="2006-10" db="EMBL/GenBank/DDBJ databases">
        <title>The Genome Sequence of Batrachochytrium dendrobatidis JEL423.</title>
        <authorList>
            <consortium name="The Broad Institute Genome Sequencing Platform"/>
            <person name="Birren B."/>
            <person name="Lander E."/>
            <person name="Galagan J."/>
            <person name="Cuomo C."/>
            <person name="Devon K."/>
            <person name="Jaffe D."/>
            <person name="Butler J."/>
            <person name="Alvarez P."/>
            <person name="Gnerre S."/>
            <person name="Grabherr M."/>
            <person name="Kleber M."/>
            <person name="Mauceli E."/>
            <person name="Brockman W."/>
            <person name="Young S."/>
            <person name="LaButti K."/>
            <person name="Sykes S."/>
            <person name="DeCaprio D."/>
            <person name="Crawford M."/>
            <person name="Koehrsen M."/>
            <person name="Engels R."/>
            <person name="Montgomery P."/>
            <person name="Pearson M."/>
            <person name="Howarth C."/>
            <person name="Larson L."/>
            <person name="White J."/>
            <person name="O'Leary S."/>
            <person name="Kodira C."/>
            <person name="Zeng Q."/>
            <person name="Yandava C."/>
            <person name="Alvarado L."/>
            <person name="Longcore J."/>
            <person name="James T."/>
        </authorList>
    </citation>
    <scope>NUCLEOTIDE SEQUENCE [LARGE SCALE GENOMIC DNA]</scope>
    <source>
        <strain evidence="15 16">JEL423</strain>
    </source>
</reference>
<evidence type="ECO:0000256" key="9">
    <source>
        <dbReference type="ARBA" id="ARBA00022853"/>
    </source>
</evidence>
<dbReference type="GO" id="GO:0042273">
    <property type="term" value="P:ribosomal large subunit biogenesis"/>
    <property type="evidence" value="ECO:0007669"/>
    <property type="project" value="TreeGrafter"/>
</dbReference>
<keyword evidence="6 13" id="KW-0489">Methyltransferase</keyword>
<comment type="function">
    <text evidence="13">S-adenosyl-L-methionine-dependent methyltransferase that specifically methylates the N(1) position of adenine in helix 25.1 in 25S rRNA. Required both for ribosomal 40S and 60S subunits biogenesis. Required for efficient pre-rRNA cleavage at site A2.</text>
</comment>
<evidence type="ECO:0000256" key="7">
    <source>
        <dbReference type="ARBA" id="ARBA00022679"/>
    </source>
</evidence>
<evidence type="ECO:0000313" key="16">
    <source>
        <dbReference type="Proteomes" id="UP000077115"/>
    </source>
</evidence>
<protein>
    <recommendedName>
        <fullName evidence="3 13">Ribosomal RNA-processing protein 8</fullName>
        <ecNumber evidence="13">2.1.1.-</ecNumber>
    </recommendedName>
</protein>
<evidence type="ECO:0000313" key="15">
    <source>
        <dbReference type="EMBL" id="OAJ35930.1"/>
    </source>
</evidence>
<keyword evidence="11" id="KW-0804">Transcription</keyword>
<dbReference type="Proteomes" id="UP000077115">
    <property type="component" value="Unassembled WGS sequence"/>
</dbReference>
<dbReference type="STRING" id="403673.A0A177W8I5"/>
<evidence type="ECO:0000256" key="1">
    <source>
        <dbReference type="ARBA" id="ARBA00004604"/>
    </source>
</evidence>